<dbReference type="STRING" id="115783.SAMN02745119_01508"/>
<sequence>MDASTGRRICTREMVVEAVVDCRERGIVSRIDGVTPPSHEISAFIRKTYDLNPSASTVLRLRNEVMAELQQATSAPSRQQQPAVLRPEIEQLLDRAVQQTQASIGELARMLAGIQKNTDDEFARRLNQSIEHNNQEAQQQTALMTEELESAYQRINDLEDRLNNMSRQLDATRAEAATERARAATFEQVNTALLVQFSVASVSIHADQPAAAVQQSQTVEQPTQPTTDQSGAGTPIAGEQTAVKSSRRGRPRVTTPIIEQEAA</sequence>
<organism evidence="3 4">
    <name type="scientific">Trichlorobacter thiogenes</name>
    <dbReference type="NCBI Taxonomy" id="115783"/>
    <lineage>
        <taxon>Bacteria</taxon>
        <taxon>Pseudomonadati</taxon>
        <taxon>Thermodesulfobacteriota</taxon>
        <taxon>Desulfuromonadia</taxon>
        <taxon>Geobacterales</taxon>
        <taxon>Geobacteraceae</taxon>
        <taxon>Trichlorobacter</taxon>
    </lineage>
</organism>
<dbReference type="AlphaFoldDB" id="A0A1T4N3I1"/>
<keyword evidence="4" id="KW-1185">Reference proteome</keyword>
<feature type="compositionally biased region" description="Polar residues" evidence="2">
    <location>
        <begin position="213"/>
        <end position="232"/>
    </location>
</feature>
<evidence type="ECO:0000313" key="4">
    <source>
        <dbReference type="Proteomes" id="UP000190102"/>
    </source>
</evidence>
<accession>A0A1T4N3I1</accession>
<reference evidence="4" key="1">
    <citation type="submission" date="2017-02" db="EMBL/GenBank/DDBJ databases">
        <authorList>
            <person name="Varghese N."/>
            <person name="Submissions S."/>
        </authorList>
    </citation>
    <scope>NUCLEOTIDE SEQUENCE [LARGE SCALE GENOMIC DNA]</scope>
    <source>
        <strain evidence="4">ATCC BAA-34</strain>
    </source>
</reference>
<dbReference type="EMBL" id="FUWR01000006">
    <property type="protein sequence ID" value="SJZ73869.1"/>
    <property type="molecule type" value="Genomic_DNA"/>
</dbReference>
<proteinExistence type="predicted"/>
<evidence type="ECO:0000313" key="3">
    <source>
        <dbReference type="EMBL" id="SJZ73869.1"/>
    </source>
</evidence>
<dbReference type="RefSeq" id="WP_139366707.1">
    <property type="nucleotide sequence ID" value="NZ_FUWR01000006.1"/>
</dbReference>
<evidence type="ECO:0000256" key="2">
    <source>
        <dbReference type="SAM" id="MobiDB-lite"/>
    </source>
</evidence>
<feature type="coiled-coil region" evidence="1">
    <location>
        <begin position="127"/>
        <end position="182"/>
    </location>
</feature>
<feature type="region of interest" description="Disordered" evidence="2">
    <location>
        <begin position="213"/>
        <end position="263"/>
    </location>
</feature>
<name>A0A1T4N3I1_9BACT</name>
<dbReference type="Proteomes" id="UP000190102">
    <property type="component" value="Unassembled WGS sequence"/>
</dbReference>
<evidence type="ECO:0000256" key="1">
    <source>
        <dbReference type="SAM" id="Coils"/>
    </source>
</evidence>
<protein>
    <submittedName>
        <fullName evidence="3">Uncharacterized protein</fullName>
    </submittedName>
</protein>
<keyword evidence="1" id="KW-0175">Coiled coil</keyword>
<gene>
    <name evidence="3" type="ORF">SAMN02745119_01508</name>
</gene>